<comment type="caution">
    <text evidence="2">The sequence shown here is derived from an EMBL/GenBank/DDBJ whole genome shotgun (WGS) entry which is preliminary data.</text>
</comment>
<accession>A0AA40K5C4</accession>
<name>A0AA40K5C4_9PEZI</name>
<proteinExistence type="predicted"/>
<evidence type="ECO:0000313" key="2">
    <source>
        <dbReference type="EMBL" id="KAK0746536.1"/>
    </source>
</evidence>
<dbReference type="Pfam" id="PF04177">
    <property type="entry name" value="TAP42"/>
    <property type="match status" value="1"/>
</dbReference>
<dbReference type="GO" id="GO:0009966">
    <property type="term" value="P:regulation of signal transduction"/>
    <property type="evidence" value="ECO:0007669"/>
    <property type="project" value="InterPro"/>
</dbReference>
<gene>
    <name evidence="2" type="ORF">B0T18DRAFT_411843</name>
</gene>
<evidence type="ECO:0000256" key="1">
    <source>
        <dbReference type="SAM" id="MobiDB-lite"/>
    </source>
</evidence>
<sequence length="368" mass="40213">MDDNPPPSSLKDLFTTAESSRLLLESSTLPPSSPSYTTAVHAALAAYTSCSAAIASVALFSPNESLDDLPTSSLPYLLIPHHLGDLTLRLPAPSLAERKRLLAAARAHHEHFLHHLDSYTLLSAAHAKLLERYTADPLAFSVAGTSDPAGRRDAKIANFRAEKEMRAKLDFLRRRPEYGDDGHPGDEDAVRAVHLANLEFHAHQAFQALEGINREWDVLKQAPPEPAGRPAAADGAEEDARRRQRGRVEDGYSERLDMPLRAGQGGGPLLSKEGRPLQPFTLVGSRQELAKGVFRPGHNLPTMSIDEYLEEERRRGGIIEGGGEASGIRPEPDEDDYEKGEAETMKARAWDEYVEANPKGSGNTLNRG</sequence>
<dbReference type="PANTHER" id="PTHR10933:SF9">
    <property type="entry name" value="IMMUNOGLOBULIN-BINDING PROTEIN 1"/>
    <property type="match status" value="1"/>
</dbReference>
<feature type="region of interest" description="Disordered" evidence="1">
    <location>
        <begin position="221"/>
        <end position="262"/>
    </location>
</feature>
<keyword evidence="3" id="KW-1185">Reference proteome</keyword>
<dbReference type="GO" id="GO:0035303">
    <property type="term" value="P:regulation of dephosphorylation"/>
    <property type="evidence" value="ECO:0007669"/>
    <property type="project" value="TreeGrafter"/>
</dbReference>
<dbReference type="PANTHER" id="PTHR10933">
    <property type="entry name" value="IMMUNOGLOBULIN-BINDING PROTEIN 1"/>
    <property type="match status" value="1"/>
</dbReference>
<dbReference type="Gene3D" id="1.25.40.540">
    <property type="entry name" value="TAP42-like family"/>
    <property type="match status" value="1"/>
</dbReference>
<reference evidence="2" key="1">
    <citation type="submission" date="2023-06" db="EMBL/GenBank/DDBJ databases">
        <title>Genome-scale phylogeny and comparative genomics of the fungal order Sordariales.</title>
        <authorList>
            <consortium name="Lawrence Berkeley National Laboratory"/>
            <person name="Hensen N."/>
            <person name="Bonometti L."/>
            <person name="Westerberg I."/>
            <person name="Brannstrom I.O."/>
            <person name="Guillou S."/>
            <person name="Cros-Aarteil S."/>
            <person name="Calhoun S."/>
            <person name="Haridas S."/>
            <person name="Kuo A."/>
            <person name="Mondo S."/>
            <person name="Pangilinan J."/>
            <person name="Riley R."/>
            <person name="LaButti K."/>
            <person name="Andreopoulos B."/>
            <person name="Lipzen A."/>
            <person name="Chen C."/>
            <person name="Yanf M."/>
            <person name="Daum C."/>
            <person name="Ng V."/>
            <person name="Clum A."/>
            <person name="Steindorff A."/>
            <person name="Ohm R."/>
            <person name="Martin F."/>
            <person name="Silar P."/>
            <person name="Natvig D."/>
            <person name="Lalanne C."/>
            <person name="Gautier V."/>
            <person name="Ament-velasquez S.L."/>
            <person name="Kruys A."/>
            <person name="Hutchinson M.I."/>
            <person name="Powell A.J."/>
            <person name="Barry K."/>
            <person name="Miller A.N."/>
            <person name="Grigoriev I.V."/>
            <person name="Debuchy R."/>
            <person name="Gladieux P."/>
            <person name="Thoren M.H."/>
            <person name="Johannesson H."/>
        </authorList>
    </citation>
    <scope>NUCLEOTIDE SEQUENCE</scope>
    <source>
        <strain evidence="2">SMH3187-1</strain>
    </source>
</reference>
<organism evidence="2 3">
    <name type="scientific">Schizothecium vesticola</name>
    <dbReference type="NCBI Taxonomy" id="314040"/>
    <lineage>
        <taxon>Eukaryota</taxon>
        <taxon>Fungi</taxon>
        <taxon>Dikarya</taxon>
        <taxon>Ascomycota</taxon>
        <taxon>Pezizomycotina</taxon>
        <taxon>Sordariomycetes</taxon>
        <taxon>Sordariomycetidae</taxon>
        <taxon>Sordariales</taxon>
        <taxon>Schizotheciaceae</taxon>
        <taxon>Schizothecium</taxon>
    </lineage>
</organism>
<feature type="compositionally biased region" description="Basic and acidic residues" evidence="1">
    <location>
        <begin position="339"/>
        <end position="351"/>
    </location>
</feature>
<protein>
    <submittedName>
        <fullName evidence="2">TAP42-like protein</fullName>
    </submittedName>
</protein>
<dbReference type="AlphaFoldDB" id="A0AA40K5C4"/>
<feature type="region of interest" description="Disordered" evidence="1">
    <location>
        <begin position="318"/>
        <end position="368"/>
    </location>
</feature>
<evidence type="ECO:0000313" key="3">
    <source>
        <dbReference type="Proteomes" id="UP001172155"/>
    </source>
</evidence>
<dbReference type="EMBL" id="JAUKUD010000004">
    <property type="protein sequence ID" value="KAK0746536.1"/>
    <property type="molecule type" value="Genomic_DNA"/>
</dbReference>
<dbReference type="GO" id="GO:0005829">
    <property type="term" value="C:cytosol"/>
    <property type="evidence" value="ECO:0007669"/>
    <property type="project" value="TreeGrafter"/>
</dbReference>
<dbReference type="InterPro" id="IPR038511">
    <property type="entry name" value="TAP42/TAP46-like_sf"/>
</dbReference>
<dbReference type="InterPro" id="IPR007304">
    <property type="entry name" value="TAP46-like"/>
</dbReference>
<dbReference type="GO" id="GO:0051721">
    <property type="term" value="F:protein phosphatase 2A binding"/>
    <property type="evidence" value="ECO:0007669"/>
    <property type="project" value="TreeGrafter"/>
</dbReference>
<feature type="compositionally biased region" description="Basic and acidic residues" evidence="1">
    <location>
        <begin position="238"/>
        <end position="258"/>
    </location>
</feature>
<dbReference type="Proteomes" id="UP001172155">
    <property type="component" value="Unassembled WGS sequence"/>
</dbReference>